<dbReference type="Proteomes" id="UP000070089">
    <property type="component" value="Unassembled WGS sequence"/>
</dbReference>
<dbReference type="GO" id="GO:0043328">
    <property type="term" value="P:protein transport to vacuole involved in ubiquitin-dependent protein catabolic process via the multivesicular body sorting pathway"/>
    <property type="evidence" value="ECO:0007669"/>
    <property type="project" value="TreeGrafter"/>
</dbReference>
<evidence type="ECO:0000313" key="2">
    <source>
        <dbReference type="EMBL" id="KWX14296.1"/>
    </source>
</evidence>
<dbReference type="InterPro" id="IPR016689">
    <property type="entry name" value="ESCRT-2_cplx_Snf8"/>
</dbReference>
<dbReference type="SUPFAM" id="SSF46785">
    <property type="entry name" value="Winged helix' DNA-binding domain"/>
    <property type="match status" value="2"/>
</dbReference>
<protein>
    <submittedName>
        <fullName evidence="2">Uncharacterized protein</fullName>
    </submittedName>
</protein>
<comment type="caution">
    <text evidence="2">The sequence shown here is derived from an EMBL/GenBank/DDBJ whole genome shotgun (WGS) entry which is preliminary data.</text>
</comment>
<accession>A0A132NW43</accession>
<dbReference type="PANTHER" id="PTHR12806">
    <property type="entry name" value="EAP30 SUBUNIT OF ELL COMPLEX"/>
    <property type="match status" value="1"/>
</dbReference>
<name>A0A132NW43_GIAIN</name>
<dbReference type="EMBL" id="JXTI01000037">
    <property type="protein sequence ID" value="KWX14296.1"/>
    <property type="molecule type" value="Genomic_DNA"/>
</dbReference>
<dbReference type="InterPro" id="IPR036388">
    <property type="entry name" value="WH-like_DNA-bd_sf"/>
</dbReference>
<evidence type="ECO:0000256" key="1">
    <source>
        <dbReference type="ARBA" id="ARBA00009834"/>
    </source>
</evidence>
<dbReference type="Gene3D" id="1.10.10.10">
    <property type="entry name" value="Winged helix-like DNA-binding domain superfamily/Winged helix DNA-binding domain"/>
    <property type="match status" value="2"/>
</dbReference>
<sequence length="239" mass="27265">MVDDVKLSKAVCEQLQSLNRDYYNTLSRKRDECCNMITSFLRDHMSEIHNAADKDALLSSLNSLCTSLRADVFCIPGATSIPSDQLQTQLDVKIAEFCSYHRHSSGRIMPLKVLYNYLNKDRPSPHIIEMKDIVASLKRLRELSSNYELLPSKGGNDERKYISLGDSTMGENSLRILSFLFDTDASMPFTTVDDLKELSQWTREQCEQELEYMKSKGQLLVDTQANGPTRYYLNIPLSV</sequence>
<reference evidence="2 3" key="1">
    <citation type="journal article" date="2015" name="Mol. Biochem. Parasitol.">
        <title>Identification of polymorphic genes for use in assemblage B genotyping assays through comparative genomics of multiple assemblage B Giardia duodenalis isolates.</title>
        <authorList>
            <person name="Wielinga C."/>
            <person name="Thompson R.C."/>
            <person name="Monis P."/>
            <person name="Ryan U."/>
        </authorList>
    </citation>
    <scope>NUCLEOTIDE SEQUENCE [LARGE SCALE GENOMIC DNA]</scope>
    <source>
        <strain evidence="2 3">BAH15c1</strain>
    </source>
</reference>
<evidence type="ECO:0000313" key="3">
    <source>
        <dbReference type="Proteomes" id="UP000070089"/>
    </source>
</evidence>
<dbReference type="GO" id="GO:0000814">
    <property type="term" value="C:ESCRT II complex"/>
    <property type="evidence" value="ECO:0007669"/>
    <property type="project" value="InterPro"/>
</dbReference>
<dbReference type="InterPro" id="IPR040608">
    <property type="entry name" value="Snf8/Vps36"/>
</dbReference>
<dbReference type="Pfam" id="PF04157">
    <property type="entry name" value="EAP30"/>
    <property type="match status" value="1"/>
</dbReference>
<dbReference type="OrthoDB" id="10251104at2759"/>
<proteinExistence type="inferred from homology"/>
<dbReference type="VEuPathDB" id="GiardiaDB:QR46_1685"/>
<comment type="similarity">
    <text evidence="1">Belongs to the SNF8 family.</text>
</comment>
<dbReference type="PANTHER" id="PTHR12806:SF0">
    <property type="entry name" value="VACUOLAR-SORTING PROTEIN SNF8"/>
    <property type="match status" value="1"/>
</dbReference>
<organism evidence="2 3">
    <name type="scientific">Giardia duodenalis assemblage B</name>
    <dbReference type="NCBI Taxonomy" id="1394984"/>
    <lineage>
        <taxon>Eukaryota</taxon>
        <taxon>Metamonada</taxon>
        <taxon>Diplomonadida</taxon>
        <taxon>Hexamitidae</taxon>
        <taxon>Giardiinae</taxon>
        <taxon>Giardia</taxon>
    </lineage>
</organism>
<dbReference type="InterPro" id="IPR036390">
    <property type="entry name" value="WH_DNA-bd_sf"/>
</dbReference>
<dbReference type="AlphaFoldDB" id="A0A132NW43"/>
<gene>
    <name evidence="2" type="ORF">QR46_1685</name>
</gene>